<dbReference type="Proteomes" id="UP000325161">
    <property type="component" value="Chromosome"/>
</dbReference>
<dbReference type="GO" id="GO:0043709">
    <property type="term" value="P:cell adhesion involved in single-species biofilm formation"/>
    <property type="evidence" value="ECO:0007669"/>
    <property type="project" value="TreeGrafter"/>
</dbReference>
<sequence length="346" mass="38209">MNIPREEFLTAIRPLSLSLQLLACFLLVVACAVASPDYHYDKTVLASFAAVLGITIPLGFTRKLLVPVSILNTWIIAGCFMFFITESPNQDFWAFSMAVTFAIVTAPLYEKTRDYLMAGCGAGVILGEGKVPMPPIPGDTNWVIVMTVAVVFLGCVLNIFFSRLHIRNIQLRHELQDLAYRDALTGLPNRRKLILDIATASTSRDMKDCCFMMIDVDGFKQINDQFGHDQGDVVLEQVAAMLSQLLYADNVGRMGGEEFGVLTRYGGETRAAYLAQLILDQAREIRVGDRPVTVSIGIASADATFADMMRNADNALYQAKRSGKDRFVMRRKTDNAVMPEPAESTA</sequence>
<evidence type="ECO:0000313" key="6">
    <source>
        <dbReference type="Proteomes" id="UP000325161"/>
    </source>
</evidence>
<dbReference type="GO" id="GO:0052621">
    <property type="term" value="F:diguanylate cyclase activity"/>
    <property type="evidence" value="ECO:0007669"/>
    <property type="project" value="UniProtKB-EC"/>
</dbReference>
<evidence type="ECO:0000256" key="1">
    <source>
        <dbReference type="ARBA" id="ARBA00012528"/>
    </source>
</evidence>
<dbReference type="InterPro" id="IPR043128">
    <property type="entry name" value="Rev_trsase/Diguanyl_cyclase"/>
</dbReference>
<accession>A0A5C0B1T3</accession>
<keyword evidence="3" id="KW-0812">Transmembrane</keyword>
<dbReference type="EMBL" id="CP043046">
    <property type="protein sequence ID" value="QEI08235.1"/>
    <property type="molecule type" value="Genomic_DNA"/>
</dbReference>
<dbReference type="AlphaFoldDB" id="A0A5C0B1T3"/>
<dbReference type="Gene3D" id="3.30.70.270">
    <property type="match status" value="1"/>
</dbReference>
<feature type="transmembrane region" description="Helical" evidence="3">
    <location>
        <begin position="92"/>
        <end position="109"/>
    </location>
</feature>
<keyword evidence="6" id="KW-1185">Reference proteome</keyword>
<feature type="domain" description="GGDEF" evidence="4">
    <location>
        <begin position="207"/>
        <end position="332"/>
    </location>
</feature>
<dbReference type="InterPro" id="IPR050469">
    <property type="entry name" value="Diguanylate_Cyclase"/>
</dbReference>
<gene>
    <name evidence="5" type="ORF">FXN63_22120</name>
</gene>
<evidence type="ECO:0000313" key="5">
    <source>
        <dbReference type="EMBL" id="QEI08235.1"/>
    </source>
</evidence>
<proteinExistence type="predicted"/>
<dbReference type="InterPro" id="IPR029787">
    <property type="entry name" value="Nucleotide_cyclase"/>
</dbReference>
<dbReference type="NCBIfam" id="TIGR00254">
    <property type="entry name" value="GGDEF"/>
    <property type="match status" value="1"/>
</dbReference>
<organism evidence="5 6">
    <name type="scientific">Pigmentiphaga aceris</name>
    <dbReference type="NCBI Taxonomy" id="1940612"/>
    <lineage>
        <taxon>Bacteria</taxon>
        <taxon>Pseudomonadati</taxon>
        <taxon>Pseudomonadota</taxon>
        <taxon>Betaproteobacteria</taxon>
        <taxon>Burkholderiales</taxon>
        <taxon>Alcaligenaceae</taxon>
        <taxon>Pigmentiphaga</taxon>
    </lineage>
</organism>
<dbReference type="PANTHER" id="PTHR45138:SF9">
    <property type="entry name" value="DIGUANYLATE CYCLASE DGCM-RELATED"/>
    <property type="match status" value="1"/>
</dbReference>
<feature type="transmembrane region" description="Helical" evidence="3">
    <location>
        <begin position="66"/>
        <end position="85"/>
    </location>
</feature>
<dbReference type="GO" id="GO:0005886">
    <property type="term" value="C:plasma membrane"/>
    <property type="evidence" value="ECO:0007669"/>
    <property type="project" value="TreeGrafter"/>
</dbReference>
<evidence type="ECO:0000259" key="4">
    <source>
        <dbReference type="PROSITE" id="PS50887"/>
    </source>
</evidence>
<dbReference type="GO" id="GO:1902201">
    <property type="term" value="P:negative regulation of bacterial-type flagellum-dependent cell motility"/>
    <property type="evidence" value="ECO:0007669"/>
    <property type="project" value="TreeGrafter"/>
</dbReference>
<dbReference type="Pfam" id="PF00990">
    <property type="entry name" value="GGDEF"/>
    <property type="match status" value="1"/>
</dbReference>
<dbReference type="PROSITE" id="PS51257">
    <property type="entry name" value="PROKAR_LIPOPROTEIN"/>
    <property type="match status" value="1"/>
</dbReference>
<feature type="transmembrane region" description="Helical" evidence="3">
    <location>
        <begin position="43"/>
        <end position="60"/>
    </location>
</feature>
<dbReference type="SMART" id="SM00267">
    <property type="entry name" value="GGDEF"/>
    <property type="match status" value="1"/>
</dbReference>
<keyword evidence="3" id="KW-1133">Transmembrane helix</keyword>
<protein>
    <recommendedName>
        <fullName evidence="1">diguanylate cyclase</fullName>
        <ecNumber evidence="1">2.7.7.65</ecNumber>
    </recommendedName>
</protein>
<dbReference type="InterPro" id="IPR000160">
    <property type="entry name" value="GGDEF_dom"/>
</dbReference>
<feature type="transmembrane region" description="Helical" evidence="3">
    <location>
        <begin position="15"/>
        <end position="36"/>
    </location>
</feature>
<name>A0A5C0B1T3_9BURK</name>
<dbReference type="SUPFAM" id="SSF55073">
    <property type="entry name" value="Nucleotide cyclase"/>
    <property type="match status" value="1"/>
</dbReference>
<evidence type="ECO:0000256" key="2">
    <source>
        <dbReference type="ARBA" id="ARBA00034247"/>
    </source>
</evidence>
<comment type="catalytic activity">
    <reaction evidence="2">
        <text>2 GTP = 3',3'-c-di-GMP + 2 diphosphate</text>
        <dbReference type="Rhea" id="RHEA:24898"/>
        <dbReference type="ChEBI" id="CHEBI:33019"/>
        <dbReference type="ChEBI" id="CHEBI:37565"/>
        <dbReference type="ChEBI" id="CHEBI:58805"/>
        <dbReference type="EC" id="2.7.7.65"/>
    </reaction>
</comment>
<reference evidence="5 6" key="1">
    <citation type="submission" date="2019-08" db="EMBL/GenBank/DDBJ databases">
        <title>Amphibian skin-associated Pigmentiphaga: genome sequence and occurrence across geography and hosts.</title>
        <authorList>
            <person name="Bletz M.C."/>
            <person name="Bunk B."/>
            <person name="Sproeer C."/>
            <person name="Biwer P."/>
            <person name="Reiter S."/>
            <person name="Rabemananjara F.C.E."/>
            <person name="Schulz S."/>
            <person name="Overmann J."/>
            <person name="Vences M."/>
        </authorList>
    </citation>
    <scope>NUCLEOTIDE SEQUENCE [LARGE SCALE GENOMIC DNA]</scope>
    <source>
        <strain evidence="5 6">Mada1488</strain>
    </source>
</reference>
<dbReference type="OrthoDB" id="9813903at2"/>
<dbReference type="KEGG" id="pacr:FXN63_22120"/>
<evidence type="ECO:0000256" key="3">
    <source>
        <dbReference type="SAM" id="Phobius"/>
    </source>
</evidence>
<dbReference type="CDD" id="cd01949">
    <property type="entry name" value="GGDEF"/>
    <property type="match status" value="1"/>
</dbReference>
<dbReference type="PANTHER" id="PTHR45138">
    <property type="entry name" value="REGULATORY COMPONENTS OF SENSORY TRANSDUCTION SYSTEM"/>
    <property type="match status" value="1"/>
</dbReference>
<dbReference type="PROSITE" id="PS50887">
    <property type="entry name" value="GGDEF"/>
    <property type="match status" value="1"/>
</dbReference>
<keyword evidence="3" id="KW-0472">Membrane</keyword>
<dbReference type="EC" id="2.7.7.65" evidence="1"/>
<feature type="transmembrane region" description="Helical" evidence="3">
    <location>
        <begin position="142"/>
        <end position="161"/>
    </location>
</feature>